<evidence type="ECO:0000313" key="2">
    <source>
        <dbReference type="EMBL" id="SVA56884.1"/>
    </source>
</evidence>
<feature type="region of interest" description="Disordered" evidence="1">
    <location>
        <begin position="1"/>
        <end position="69"/>
    </location>
</feature>
<protein>
    <submittedName>
        <fullName evidence="2">Uncharacterized protein</fullName>
    </submittedName>
</protein>
<dbReference type="AlphaFoldDB" id="A0A381WWK6"/>
<sequence length="69" mass="7728">MSKDKTPQVQIHPDGIIGSSEHNPDPRTSRGVRRRQQNHPEGIAPSHPAWKEGGLMCQPKPKPKKKKES</sequence>
<evidence type="ECO:0000256" key="1">
    <source>
        <dbReference type="SAM" id="MobiDB-lite"/>
    </source>
</evidence>
<organism evidence="2">
    <name type="scientific">marine metagenome</name>
    <dbReference type="NCBI Taxonomy" id="408172"/>
    <lineage>
        <taxon>unclassified sequences</taxon>
        <taxon>metagenomes</taxon>
        <taxon>ecological metagenomes</taxon>
    </lineage>
</organism>
<proteinExistence type="predicted"/>
<gene>
    <name evidence="2" type="ORF">METZ01_LOCUS109738</name>
</gene>
<accession>A0A381WWK6</accession>
<name>A0A381WWK6_9ZZZZ</name>
<dbReference type="EMBL" id="UINC01013121">
    <property type="protein sequence ID" value="SVA56884.1"/>
    <property type="molecule type" value="Genomic_DNA"/>
</dbReference>
<reference evidence="2" key="1">
    <citation type="submission" date="2018-05" db="EMBL/GenBank/DDBJ databases">
        <authorList>
            <person name="Lanie J.A."/>
            <person name="Ng W.-L."/>
            <person name="Kazmierczak K.M."/>
            <person name="Andrzejewski T.M."/>
            <person name="Davidsen T.M."/>
            <person name="Wayne K.J."/>
            <person name="Tettelin H."/>
            <person name="Glass J.I."/>
            <person name="Rusch D."/>
            <person name="Podicherti R."/>
            <person name="Tsui H.-C.T."/>
            <person name="Winkler M.E."/>
        </authorList>
    </citation>
    <scope>NUCLEOTIDE SEQUENCE</scope>
</reference>